<accession>A0A0L8V9T8</accession>
<dbReference type="AlphaFoldDB" id="A0A0L8V9T8"/>
<organism evidence="1 2">
    <name type="scientific">Sunxiuqinia dokdonensis</name>
    <dbReference type="NCBI Taxonomy" id="1409788"/>
    <lineage>
        <taxon>Bacteria</taxon>
        <taxon>Pseudomonadati</taxon>
        <taxon>Bacteroidota</taxon>
        <taxon>Bacteroidia</taxon>
        <taxon>Marinilabiliales</taxon>
        <taxon>Prolixibacteraceae</taxon>
        <taxon>Sunxiuqinia</taxon>
    </lineage>
</organism>
<name>A0A0L8V9T8_9BACT</name>
<evidence type="ECO:0000313" key="2">
    <source>
        <dbReference type="Proteomes" id="UP000036958"/>
    </source>
</evidence>
<sequence>MRSLVLISFNFEEIQKYTKSTEPRNASIFFPEKEYLNYFRYF</sequence>
<dbReference type="Proteomes" id="UP000036958">
    <property type="component" value="Unassembled WGS sequence"/>
</dbReference>
<reference evidence="2" key="1">
    <citation type="submission" date="2015-07" db="EMBL/GenBank/DDBJ databases">
        <title>Genome sequencing of Sunxiuqinia dokdonensis strain SK.</title>
        <authorList>
            <person name="Ahn S."/>
            <person name="Kim B.-C."/>
        </authorList>
    </citation>
    <scope>NUCLEOTIDE SEQUENCE [LARGE SCALE GENOMIC DNA]</scope>
    <source>
        <strain evidence="2">SK</strain>
    </source>
</reference>
<dbReference type="EMBL" id="LGIA01000149">
    <property type="protein sequence ID" value="KOH44977.1"/>
    <property type="molecule type" value="Genomic_DNA"/>
</dbReference>
<protein>
    <submittedName>
        <fullName evidence="1">Uncharacterized protein</fullName>
    </submittedName>
</protein>
<keyword evidence="2" id="KW-1185">Reference proteome</keyword>
<proteinExistence type="predicted"/>
<evidence type="ECO:0000313" key="1">
    <source>
        <dbReference type="EMBL" id="KOH44977.1"/>
    </source>
</evidence>
<comment type="caution">
    <text evidence="1">The sequence shown here is derived from an EMBL/GenBank/DDBJ whole genome shotgun (WGS) entry which is preliminary data.</text>
</comment>
<gene>
    <name evidence="1" type="ORF">NC99_21020</name>
</gene>